<proteinExistence type="predicted"/>
<accession>B0D6N0</accession>
<dbReference type="GeneID" id="6075076"/>
<evidence type="ECO:0000313" key="2">
    <source>
        <dbReference type="EMBL" id="EDR09982.1"/>
    </source>
</evidence>
<feature type="compositionally biased region" description="Low complexity" evidence="1">
    <location>
        <begin position="67"/>
        <end position="85"/>
    </location>
</feature>
<dbReference type="KEGG" id="lbc:LACBIDRAFT_318397"/>
<organism evidence="3">
    <name type="scientific">Laccaria bicolor (strain S238N-H82 / ATCC MYA-4686)</name>
    <name type="common">Bicoloured deceiver</name>
    <name type="synonym">Laccaria laccata var. bicolor</name>
    <dbReference type="NCBI Taxonomy" id="486041"/>
    <lineage>
        <taxon>Eukaryota</taxon>
        <taxon>Fungi</taxon>
        <taxon>Dikarya</taxon>
        <taxon>Basidiomycota</taxon>
        <taxon>Agaricomycotina</taxon>
        <taxon>Agaricomycetes</taxon>
        <taxon>Agaricomycetidae</taxon>
        <taxon>Agaricales</taxon>
        <taxon>Agaricineae</taxon>
        <taxon>Hydnangiaceae</taxon>
        <taxon>Laccaria</taxon>
    </lineage>
</organism>
<keyword evidence="3" id="KW-1185">Reference proteome</keyword>
<dbReference type="OrthoDB" id="3364808at2759"/>
<dbReference type="EMBL" id="DS547098">
    <property type="protein sequence ID" value="EDR09982.1"/>
    <property type="molecule type" value="Genomic_DNA"/>
</dbReference>
<gene>
    <name evidence="2" type="ORF">LACBIDRAFT_318397</name>
</gene>
<evidence type="ECO:0000313" key="3">
    <source>
        <dbReference type="Proteomes" id="UP000001194"/>
    </source>
</evidence>
<dbReference type="InParanoid" id="B0D6N0"/>
<dbReference type="Proteomes" id="UP000001194">
    <property type="component" value="Unassembled WGS sequence"/>
</dbReference>
<feature type="region of interest" description="Disordered" evidence="1">
    <location>
        <begin position="61"/>
        <end position="86"/>
    </location>
</feature>
<dbReference type="HOGENOM" id="CLU_100321_0_0_1"/>
<reference evidence="2 3" key="1">
    <citation type="journal article" date="2008" name="Nature">
        <title>The genome of Laccaria bicolor provides insights into mycorrhizal symbiosis.</title>
        <authorList>
            <person name="Martin F."/>
            <person name="Aerts A."/>
            <person name="Ahren D."/>
            <person name="Brun A."/>
            <person name="Danchin E.G.J."/>
            <person name="Duchaussoy F."/>
            <person name="Gibon J."/>
            <person name="Kohler A."/>
            <person name="Lindquist E."/>
            <person name="Pereda V."/>
            <person name="Salamov A."/>
            <person name="Shapiro H.J."/>
            <person name="Wuyts J."/>
            <person name="Blaudez D."/>
            <person name="Buee M."/>
            <person name="Brokstein P."/>
            <person name="Canbaeck B."/>
            <person name="Cohen D."/>
            <person name="Courty P.E."/>
            <person name="Coutinho P.M."/>
            <person name="Delaruelle C."/>
            <person name="Detter J.C."/>
            <person name="Deveau A."/>
            <person name="DiFazio S."/>
            <person name="Duplessis S."/>
            <person name="Fraissinet-Tachet L."/>
            <person name="Lucic E."/>
            <person name="Frey-Klett P."/>
            <person name="Fourrey C."/>
            <person name="Feussner I."/>
            <person name="Gay G."/>
            <person name="Grimwood J."/>
            <person name="Hoegger P.J."/>
            <person name="Jain P."/>
            <person name="Kilaru S."/>
            <person name="Labbe J."/>
            <person name="Lin Y.C."/>
            <person name="Legue V."/>
            <person name="Le Tacon F."/>
            <person name="Marmeisse R."/>
            <person name="Melayah D."/>
            <person name="Montanini B."/>
            <person name="Muratet M."/>
            <person name="Nehls U."/>
            <person name="Niculita-Hirzel H."/>
            <person name="Oudot-Le Secq M.P."/>
            <person name="Peter M."/>
            <person name="Quesneville H."/>
            <person name="Rajashekar B."/>
            <person name="Reich M."/>
            <person name="Rouhier N."/>
            <person name="Schmutz J."/>
            <person name="Yin T."/>
            <person name="Chalot M."/>
            <person name="Henrissat B."/>
            <person name="Kuees U."/>
            <person name="Lucas S."/>
            <person name="Van de Peer Y."/>
            <person name="Podila G.K."/>
            <person name="Polle A."/>
            <person name="Pukkila P.J."/>
            <person name="Richardson P.M."/>
            <person name="Rouze P."/>
            <person name="Sanders I.R."/>
            <person name="Stajich J.E."/>
            <person name="Tunlid A."/>
            <person name="Tuskan G."/>
            <person name="Grigoriev I.V."/>
        </authorList>
    </citation>
    <scope>NUCLEOTIDE SEQUENCE [LARGE SCALE GENOMIC DNA]</scope>
    <source>
        <strain evidence="3">S238N-H82 / ATCC MYA-4686</strain>
    </source>
</reference>
<dbReference type="RefSeq" id="XP_001879367.1">
    <property type="nucleotide sequence ID" value="XM_001879332.1"/>
</dbReference>
<name>B0D6N0_LACBS</name>
<dbReference type="AlphaFoldDB" id="B0D6N0"/>
<evidence type="ECO:0000256" key="1">
    <source>
        <dbReference type="SAM" id="MobiDB-lite"/>
    </source>
</evidence>
<sequence>MDPPPFPFSDNELTKIGVLNNEGVPVGPAAHVLEMMKKRPDLIKPSLFALQCLSLQNSLYRRPSSPPSLNSPTFSNPSNSTDSPTVTLTNEATVVSEHAPDTYERMCYYTGNNSDHPKLVYRSDALTTPFLKPVGRFARVPVKSVSGVFDTPLNKVWDTVDPQIRDIMKAHKIKWVSIGKVRFFTHGPIGEEEKGSLGPVVIVPSAKWEKVPDSKEGSVEHECALLNGYFNSSKTIV</sequence>
<protein>
    <submittedName>
        <fullName evidence="2">Predicted protein</fullName>
    </submittedName>
</protein>